<dbReference type="Pfam" id="PF19953">
    <property type="entry name" value="EACC1"/>
    <property type="match status" value="1"/>
</dbReference>
<keyword evidence="2" id="KW-1185">Reference proteome</keyword>
<organism evidence="1 2">
    <name type="scientific">Catenulispora subtropica</name>
    <dbReference type="NCBI Taxonomy" id="450798"/>
    <lineage>
        <taxon>Bacteria</taxon>
        <taxon>Bacillati</taxon>
        <taxon>Actinomycetota</taxon>
        <taxon>Actinomycetes</taxon>
        <taxon>Catenulisporales</taxon>
        <taxon>Catenulisporaceae</taxon>
        <taxon>Catenulispora</taxon>
    </lineage>
</organism>
<dbReference type="EMBL" id="BAAAQM010000004">
    <property type="protein sequence ID" value="GAA1956765.1"/>
    <property type="molecule type" value="Genomic_DNA"/>
</dbReference>
<dbReference type="RefSeq" id="WP_344655808.1">
    <property type="nucleotide sequence ID" value="NZ_BAAAQM010000004.1"/>
</dbReference>
<proteinExistence type="predicted"/>
<comment type="caution">
    <text evidence="1">The sequence shown here is derived from an EMBL/GenBank/DDBJ whole genome shotgun (WGS) entry which is preliminary data.</text>
</comment>
<dbReference type="Proteomes" id="UP001499854">
    <property type="component" value="Unassembled WGS sequence"/>
</dbReference>
<name>A0ABP5C5Y0_9ACTN</name>
<gene>
    <name evidence="1" type="ORF">GCM10009838_10890</name>
</gene>
<evidence type="ECO:0000313" key="2">
    <source>
        <dbReference type="Proteomes" id="UP001499854"/>
    </source>
</evidence>
<evidence type="ECO:0000313" key="1">
    <source>
        <dbReference type="EMBL" id="GAA1956765.1"/>
    </source>
</evidence>
<reference evidence="2" key="1">
    <citation type="journal article" date="2019" name="Int. J. Syst. Evol. Microbiol.">
        <title>The Global Catalogue of Microorganisms (GCM) 10K type strain sequencing project: providing services to taxonomists for standard genome sequencing and annotation.</title>
        <authorList>
            <consortium name="The Broad Institute Genomics Platform"/>
            <consortium name="The Broad Institute Genome Sequencing Center for Infectious Disease"/>
            <person name="Wu L."/>
            <person name="Ma J."/>
        </authorList>
    </citation>
    <scope>NUCLEOTIDE SEQUENCE [LARGE SCALE GENOMIC DNA]</scope>
    <source>
        <strain evidence="2">JCM 16013</strain>
    </source>
</reference>
<protein>
    <submittedName>
        <fullName evidence="1">Uncharacterized protein</fullName>
    </submittedName>
</protein>
<dbReference type="InterPro" id="IPR045428">
    <property type="entry name" value="EACC1"/>
</dbReference>
<sequence>MDGLQYRFTLSVSEQDQLGSLERWLAGVDTAIVRRHSGEPGTGELGALDVLSVMVGSGGLVALSKVLPEFLRARRAGIRIEAEVAGEKFSIEVTNADAETRRMVERLLGGGPGAGA</sequence>
<accession>A0ABP5C5Y0</accession>